<dbReference type="GO" id="GO:0006508">
    <property type="term" value="P:proteolysis"/>
    <property type="evidence" value="ECO:0007669"/>
    <property type="project" value="UniProtKB-KW"/>
</dbReference>
<dbReference type="PIRSF" id="PIRSF001123">
    <property type="entry name" value="PepA_GA"/>
    <property type="match status" value="1"/>
</dbReference>
<dbReference type="PANTHER" id="PTHR32481:SF0">
    <property type="entry name" value="AMINOPEPTIDASE YPDE-RELATED"/>
    <property type="match status" value="1"/>
</dbReference>
<keyword evidence="5 6" id="KW-0378">Hydrolase</keyword>
<evidence type="ECO:0000256" key="3">
    <source>
        <dbReference type="ARBA" id="ARBA00022670"/>
    </source>
</evidence>
<dbReference type="Gene3D" id="3.40.630.10">
    <property type="entry name" value="Zn peptidases"/>
    <property type="match status" value="1"/>
</dbReference>
<sequence length="344" mass="36803">MNKLLKNLTEAVGVSGEEKEVRLLIRDLIADHVDEWRVDAMGNLIALKKGTGAVELRVQVDAHMDEVGLIITDYDGNGTLKFSGVGGFDSRALLGKVVQVGPKKLTGVIGARPIHLLNASQRNSIVKADAMRIDIGAKNRDAAKGKVALGDRAAFVTEYEELGPTAIGKAFDNRAGCAALIELLRERPYPFDLIATFTVQEEVGLRGATVAAYGVKPDVALILECTPAYDLPNKNDVSPNVALGKGPSIYVMDSGTMQDPRLVSLISKTAANNDIPFQIRRPGGGGTNTSVIQRVRGAIPAATIAVPGRYAHTPAMMINLDDYANVVKLTKATLLNLTTDFIEF</sequence>
<keyword evidence="3" id="KW-0645">Protease</keyword>
<keyword evidence="4" id="KW-0479">Metal-binding</keyword>
<comment type="similarity">
    <text evidence="1">Belongs to the peptidase M42 family.</text>
</comment>
<dbReference type="GO" id="GO:0046872">
    <property type="term" value="F:metal ion binding"/>
    <property type="evidence" value="ECO:0007669"/>
    <property type="project" value="UniProtKB-KW"/>
</dbReference>
<dbReference type="InterPro" id="IPR008007">
    <property type="entry name" value="Peptidase_M42"/>
</dbReference>
<dbReference type="SUPFAM" id="SSF101821">
    <property type="entry name" value="Aminopeptidase/glucanase lid domain"/>
    <property type="match status" value="1"/>
</dbReference>
<protein>
    <submittedName>
        <fullName evidence="6">Deblocking aminopeptidase</fullName>
        <ecNumber evidence="6">3.4.11.-</ecNumber>
    </submittedName>
</protein>
<evidence type="ECO:0000256" key="1">
    <source>
        <dbReference type="ARBA" id="ARBA00006272"/>
    </source>
</evidence>
<dbReference type="CDD" id="cd05656">
    <property type="entry name" value="M42_Frv"/>
    <property type="match status" value="1"/>
</dbReference>
<evidence type="ECO:0000256" key="5">
    <source>
        <dbReference type="ARBA" id="ARBA00022801"/>
    </source>
</evidence>
<organism evidence="6">
    <name type="scientific">hydrothermal vent metagenome</name>
    <dbReference type="NCBI Taxonomy" id="652676"/>
    <lineage>
        <taxon>unclassified sequences</taxon>
        <taxon>metagenomes</taxon>
        <taxon>ecological metagenomes</taxon>
    </lineage>
</organism>
<gene>
    <name evidence="6" type="ORF">MNBD_CHLOROFLEXI01-2822</name>
</gene>
<dbReference type="InterPro" id="IPR023367">
    <property type="entry name" value="Peptidase_M42_dom2"/>
</dbReference>
<proteinExistence type="inferred from homology"/>
<dbReference type="SUPFAM" id="SSF53187">
    <property type="entry name" value="Zn-dependent exopeptidases"/>
    <property type="match status" value="1"/>
</dbReference>
<reference evidence="6" key="1">
    <citation type="submission" date="2018-06" db="EMBL/GenBank/DDBJ databases">
        <authorList>
            <person name="Zhirakovskaya E."/>
        </authorList>
    </citation>
    <scope>NUCLEOTIDE SEQUENCE</scope>
</reference>
<keyword evidence="2 6" id="KW-0031">Aminopeptidase</keyword>
<accession>A0A3B0VXY8</accession>
<name>A0A3B0VXY8_9ZZZZ</name>
<dbReference type="AlphaFoldDB" id="A0A3B0VXY8"/>
<dbReference type="PANTHER" id="PTHR32481">
    <property type="entry name" value="AMINOPEPTIDASE"/>
    <property type="match status" value="1"/>
</dbReference>
<dbReference type="GO" id="GO:0004177">
    <property type="term" value="F:aminopeptidase activity"/>
    <property type="evidence" value="ECO:0007669"/>
    <property type="project" value="UniProtKB-KW"/>
</dbReference>
<dbReference type="EMBL" id="UOEU01000858">
    <property type="protein sequence ID" value="VAW41789.1"/>
    <property type="molecule type" value="Genomic_DNA"/>
</dbReference>
<dbReference type="InterPro" id="IPR051464">
    <property type="entry name" value="Peptidase_M42_aminopept"/>
</dbReference>
<evidence type="ECO:0000256" key="2">
    <source>
        <dbReference type="ARBA" id="ARBA00022438"/>
    </source>
</evidence>
<dbReference type="Pfam" id="PF05343">
    <property type="entry name" value="Peptidase_M42"/>
    <property type="match status" value="1"/>
</dbReference>
<dbReference type="EC" id="3.4.11.-" evidence="6"/>
<evidence type="ECO:0000313" key="6">
    <source>
        <dbReference type="EMBL" id="VAW41789.1"/>
    </source>
</evidence>
<evidence type="ECO:0000256" key="4">
    <source>
        <dbReference type="ARBA" id="ARBA00022723"/>
    </source>
</evidence>
<dbReference type="Gene3D" id="2.40.30.40">
    <property type="entry name" value="Peptidase M42, domain 2"/>
    <property type="match status" value="1"/>
</dbReference>